<dbReference type="Pfam" id="PF17963">
    <property type="entry name" value="Big_9"/>
    <property type="match status" value="1"/>
</dbReference>
<dbReference type="InterPro" id="IPR006644">
    <property type="entry name" value="Cadg"/>
</dbReference>
<feature type="domain" description="Dystroglycan-type cadherin-like" evidence="2">
    <location>
        <begin position="2002"/>
        <end position="2094"/>
    </location>
</feature>
<dbReference type="SMART" id="SM00736">
    <property type="entry name" value="CADG"/>
    <property type="match status" value="3"/>
</dbReference>
<gene>
    <name evidence="3" type="ORF">IC229_00055</name>
</gene>
<feature type="domain" description="Dystroglycan-type cadherin-like" evidence="2">
    <location>
        <begin position="2287"/>
        <end position="2379"/>
    </location>
</feature>
<dbReference type="Pfam" id="PF05345">
    <property type="entry name" value="He_PIG"/>
    <property type="match status" value="4"/>
</dbReference>
<dbReference type="Pfam" id="PF13229">
    <property type="entry name" value="Beta_helix"/>
    <property type="match status" value="1"/>
</dbReference>
<dbReference type="PANTHER" id="PTHR11319">
    <property type="entry name" value="G PROTEIN-COUPLED RECEPTOR-RELATED"/>
    <property type="match status" value="1"/>
</dbReference>
<dbReference type="InterPro" id="IPR059226">
    <property type="entry name" value="Choice_anch_Q_dom"/>
</dbReference>
<feature type="domain" description="PKD/Chitinase" evidence="1">
    <location>
        <begin position="1104"/>
        <end position="1194"/>
    </location>
</feature>
<dbReference type="GO" id="GO:0005509">
    <property type="term" value="F:calcium ion binding"/>
    <property type="evidence" value="ECO:0007669"/>
    <property type="project" value="InterPro"/>
</dbReference>
<dbReference type="SMART" id="SM00710">
    <property type="entry name" value="PbH1"/>
    <property type="match status" value="6"/>
</dbReference>
<dbReference type="PANTHER" id="PTHR11319:SF35">
    <property type="entry name" value="OUTER MEMBRANE PROTEIN PMPC-RELATED"/>
    <property type="match status" value="1"/>
</dbReference>
<dbReference type="InterPro" id="IPR011050">
    <property type="entry name" value="Pectin_lyase_fold/virulence"/>
</dbReference>
<dbReference type="GO" id="GO:0016020">
    <property type="term" value="C:membrane"/>
    <property type="evidence" value="ECO:0007669"/>
    <property type="project" value="InterPro"/>
</dbReference>
<feature type="domain" description="PKD/Chitinase" evidence="1">
    <location>
        <begin position="2046"/>
        <end position="2184"/>
    </location>
</feature>
<evidence type="ECO:0000259" key="2">
    <source>
        <dbReference type="SMART" id="SM00736"/>
    </source>
</evidence>
<dbReference type="InterPro" id="IPR015919">
    <property type="entry name" value="Cadherin-like_sf"/>
</dbReference>
<dbReference type="EMBL" id="JACWZY010000001">
    <property type="protein sequence ID" value="MBD2699009.1"/>
    <property type="molecule type" value="Genomic_DNA"/>
</dbReference>
<comment type="caution">
    <text evidence="3">The sequence shown here is derived from an EMBL/GenBank/DDBJ whole genome shotgun (WGS) entry which is preliminary data.</text>
</comment>
<dbReference type="Gene3D" id="2.160.20.10">
    <property type="entry name" value="Single-stranded right-handed beta-helix, Pectin lyase-like"/>
    <property type="match status" value="2"/>
</dbReference>
<dbReference type="SUPFAM" id="SSF51126">
    <property type="entry name" value="Pectin lyase-like"/>
    <property type="match status" value="2"/>
</dbReference>
<dbReference type="SUPFAM" id="SSF49313">
    <property type="entry name" value="Cadherin-like"/>
    <property type="match status" value="4"/>
</dbReference>
<dbReference type="InterPro" id="IPR013783">
    <property type="entry name" value="Ig-like_fold"/>
</dbReference>
<feature type="domain" description="PKD/Chitinase" evidence="1">
    <location>
        <begin position="613"/>
        <end position="697"/>
    </location>
</feature>
<proteinExistence type="predicted"/>
<dbReference type="Gene3D" id="2.60.40.10">
    <property type="entry name" value="Immunoglobulins"/>
    <property type="match status" value="4"/>
</dbReference>
<accession>A0A926XSZ1</accession>
<dbReference type="InterPro" id="IPR022409">
    <property type="entry name" value="PKD/Chitinase_dom"/>
</dbReference>
<dbReference type="InterPro" id="IPR039448">
    <property type="entry name" value="Beta_helix"/>
</dbReference>
<feature type="domain" description="PKD/Chitinase" evidence="1">
    <location>
        <begin position="1541"/>
        <end position="1615"/>
    </location>
</feature>
<evidence type="ECO:0000313" key="3">
    <source>
        <dbReference type="EMBL" id="MBD2699009.1"/>
    </source>
</evidence>
<dbReference type="InterPro" id="IPR012334">
    <property type="entry name" value="Pectin_lyas_fold"/>
</dbReference>
<keyword evidence="4" id="KW-1185">Reference proteome</keyword>
<protein>
    <submittedName>
        <fullName evidence="3">Cadherin-like domain-containing protein</fullName>
    </submittedName>
</protein>
<evidence type="ECO:0000259" key="1">
    <source>
        <dbReference type="SMART" id="SM00089"/>
    </source>
</evidence>
<dbReference type="SMART" id="SM00089">
    <property type="entry name" value="PKD"/>
    <property type="match status" value="4"/>
</dbReference>
<sequence>MDNFTNLGLVQISGALNNPDGTFTNNGVLKYGSRTGNAIVNSTNPSVIVNNSPTPIFTYGGTYNGTVNGIYSNTAATTSAGTFTAPNTFTPSGLSVGLHTLYAKITPQGGSCTYIVPFTYYVCSSTYTVTNTNDAGAGSLRQAMLDIAATTCPGPFTITASVSGTINLASVLPDITKDITFIGPGASNLTVRRNSGGNYRIFTIPNTNTVSFDGFTIADGFADQSEGGGIKNFGTLTLSNCILRNNQTNENGGGVQNAIGGRLTVTNCRFEGNSAVLNLNTGGGGGVVHDGSFLSITNSTFISNSATSGGGLFTGSANASVANCLFTGNMALSGGGMESRAATTITITNCTFSNNTAENVGGAVSGVGDKSIINTTISQNKSNGGGITIYNNSTVTFKNCIIAGNTNQAGTAANDINNDGGTISSSSYNVIGTGGSGGLTNGVNNNIVGVTPLLSTLGNYGGPTQTHALLPGSPAINAGTNTGAPATDARGINRVGNTDIGSFESRGFNMVLTSGNNQNTTVSTAFANPLRVAVTANQAIEPVNGGVVTFAGPGLGASINPVSVTASISGAVAPASVTANATSGGPYSVTASANGASPSRIFNLTNTFATPTIANFSASPAVVCSGSPVTFTATIGNVTGNYNYTLTNGSSPLSGTASGNFSLNVTTSGSGTQNFTLLVSNGGQSATAVTSLMVGQSGVTRLYVKANATGANTGLNWQDAFTDLQSALLYPCVGSLREIWIARGVYKPRSGAISDAFSMLPDVAIYGGFEGTEMDLSQRPPITLSNPSSTTLSADIDGDGTVANNSRYIIYNTLRLTNTAILDGAVITPPLSGTGTGAIMNNSNGDPNETSPEAQFGSECSPQFRNLLFTGYTAGNDQSNSSGIFVVNTPRKGGVTNPSFVNCVFRDNTRGGIYNDVRDDASSLSPTQLNPVFTNCVFANSSNVSLLTYNSGNGQLLTRFVNCSFLNLSGGVSSNSARPNAPVSLVFSNCVLWNTGGSSTFRNQAGSSQVVTTQYSLLDQAITGYTSGPGNLTTTSSPYVSANDPTLPNTSPAVNAGDPASVTVASGPYSATNLPATDAASNPRIIGIRVDMGALEVQNPAAPVPTITGLAASPTTVCAGSPITLTATIGNFTGDYGWSLSNGGPPIGSPGPTSTTSLSVVVPAIGSGPQTYTLTVTSNGQSTTATANVTVNSLPTANLTNNGPLSCTLTNVTLTASGGTSYTFANSGGVIGTPGASNTVVVTNSGTYSVSVANASGCVSTTTTTVGTSTATVTVSNPSTTTATLGIPFSQTFTAGGGVTPRSFSLASGTLPTGLSLATTGVLSGTPTQSGIFPIMVRATDANGCSGVSATYSLTVNTAAPVAQPDSYTTLANTILNASSVLGNDAGTALTIVQYQTLSTQGGAVSMNSNGTFTYSPAFNYIGADSFTYTIQDNIGQQAIGIVSLTVNPQTPTIAGFAASSSAVCVGSPFTFTATVGNVTGSYNYTLTNGSSSTIGATSGTNFSQNLVASGNGSQSFTLTVTSNGQSATATTSITVNALPTAGLTNNGPLTCSQTSVTLTASGGTSYTFANPSGQVITGSGNTRVVSTAGTYSVTAANANGCVSTTTTTVSSNTSVPTASILTPTSTTLTCTTTSISLTATGGGTYRWDDSATSAVRSVTAGGTYSVTVTSSGCSSTTSLTIYQDNNAPTVSITPSSATLTCAMSSVSLSAVGIGTYRWNTGAITQSISATSANTYSVTITATNGCTASASVVVGQNTSAPSVSINPSSVTLTCATPSVSLSAIGTGTYRWSTGATTPSISATSATTYSVTLTGSNGCTVTTSVQVFQNTTPPSVSISVNPSLTITPGQNATLTASGASTYLWSTGVSTTAIVVNAPSVYSVTGTVGNCSGQASVTALQTSPPTGTFAITAITNHSCQQIASNRYVISFTPQYSGLNGQPVSFSIAGEIFPTTAPGPYTLQLYTDNPTLILHAQQTGTPGEASYTYNWLDICQNPMPNTPPRVDQLLTNQVARVGQGFGYTLPQTTFTDNESPQSLSITVNGLPAGLTFTPPYQIGGVPTLAGTSSVTVTATDPGGLTVATTFVLTVVDPSAANTPPTLANPVPNQVAVQGQSFSLSLANTFTDAQTPQALTLASSGLPTGLTLTGTSISGTPSLSGTSTVSLTATDSGGLSATATFAINVLPSSVTATGPFAITGVNPLTCTQIANNRYDISFLPQYSGLNGQAISFWVEDEMSPTTATGPYSLQLYNDNPIVILKAQQAGSAGVASFTYNWLSFCRNPQPNTPPRVNQALTDQVAKVGEAFGYTLPQTTFTDNESPHSLSLTVSGLPTGLNFSPPTQIGGIPSVTGVSSVTVTATDPQGLTVSTSFILRVIDSNNCRSASGAITSMKAGNWNDPTVWSCGTVPTQTDRVLLNHAVALPAGYVAQALSLGYGIGGKLTYQANSRLRLGF</sequence>
<dbReference type="Proteomes" id="UP000598820">
    <property type="component" value="Unassembled WGS sequence"/>
</dbReference>
<name>A0A926XSZ1_9BACT</name>
<dbReference type="InterPro" id="IPR006626">
    <property type="entry name" value="PbH1"/>
</dbReference>
<dbReference type="NCBIfam" id="NF041518">
    <property type="entry name" value="choice_anch_Q"/>
    <property type="match status" value="2"/>
</dbReference>
<reference evidence="3" key="1">
    <citation type="submission" date="2020-09" db="EMBL/GenBank/DDBJ databases">
        <authorList>
            <person name="Kim M.K."/>
        </authorList>
    </citation>
    <scope>NUCLEOTIDE SEQUENCE</scope>
    <source>
        <strain evidence="3">BT702</strain>
    </source>
</reference>
<organism evidence="3 4">
    <name type="scientific">Spirosoma profusum</name>
    <dbReference type="NCBI Taxonomy" id="2771354"/>
    <lineage>
        <taxon>Bacteria</taxon>
        <taxon>Pseudomonadati</taxon>
        <taxon>Bacteroidota</taxon>
        <taxon>Cytophagia</taxon>
        <taxon>Cytophagales</taxon>
        <taxon>Cytophagaceae</taxon>
        <taxon>Spirosoma</taxon>
    </lineage>
</organism>
<feature type="domain" description="Dystroglycan-type cadherin-like" evidence="2">
    <location>
        <begin position="2098"/>
        <end position="2188"/>
    </location>
</feature>
<evidence type="ECO:0000313" key="4">
    <source>
        <dbReference type="Proteomes" id="UP000598820"/>
    </source>
</evidence>